<reference evidence="1 2" key="1">
    <citation type="journal article" date="2018" name="Front. Microbiol.">
        <title>Genomic and genetic insights into a cosmopolitan fungus, Paecilomyces variotii (Eurotiales).</title>
        <authorList>
            <person name="Urquhart A.S."/>
            <person name="Mondo S.J."/>
            <person name="Makela M.R."/>
            <person name="Hane J.K."/>
            <person name="Wiebenga A."/>
            <person name="He G."/>
            <person name="Mihaltcheva S."/>
            <person name="Pangilinan J."/>
            <person name="Lipzen A."/>
            <person name="Barry K."/>
            <person name="de Vries R.P."/>
            <person name="Grigoriev I.V."/>
            <person name="Idnurm A."/>
        </authorList>
    </citation>
    <scope>NUCLEOTIDE SEQUENCE [LARGE SCALE GENOMIC DNA]</scope>
    <source>
        <strain evidence="1 2">CBS 101075</strain>
    </source>
</reference>
<gene>
    <name evidence="1" type="ORF">C8Q69DRAFT_80420</name>
</gene>
<evidence type="ECO:0008006" key="3">
    <source>
        <dbReference type="Google" id="ProtNLM"/>
    </source>
</evidence>
<dbReference type="AlphaFoldDB" id="A0A443HMN3"/>
<sequence length="365" mass="42053">MNLLDLPNEILALLPCYIDNIESFTNMASSCRRLRDNFAKASPRTILQLAAGSAPTFFSPHPHFLVMATARQVSDWAIKSTENIRLFREVLQGGIDSLYDFCIHSEEVKAGLTMDDIRRLHLSRFSIINPFADQIDKMAGEQWYREPDFWDGGVSEPETLNTDSNRAAFQIIIYGELFGSSMRAFLEPDKQLPYFDLDARLDYFKYCVPDCMCRSYAGMEVLPVGPYADREKLQEEDQVALQHILTCRRWRRMWAYGMEKIGDHFLGDSAWSYEDRGEDEPWRQKLYQNALQTQGLEGMQLVTLPSERISKDYREKVIKIRQQIQSLRRPLPSRNIGTRLQASVSEAPDPGQEAYVCMASYWPGV</sequence>
<comment type="caution">
    <text evidence="1">The sequence shown here is derived from an EMBL/GenBank/DDBJ whole genome shotgun (WGS) entry which is preliminary data.</text>
</comment>
<dbReference type="Proteomes" id="UP000283841">
    <property type="component" value="Unassembled WGS sequence"/>
</dbReference>
<protein>
    <recommendedName>
        <fullName evidence="3">F-box domain-containing protein</fullName>
    </recommendedName>
</protein>
<accession>A0A443HMN3</accession>
<dbReference type="GeneID" id="39603330"/>
<dbReference type="EMBL" id="RCNU01000011">
    <property type="protein sequence ID" value="RWQ93061.1"/>
    <property type="molecule type" value="Genomic_DNA"/>
</dbReference>
<keyword evidence="2" id="KW-1185">Reference proteome</keyword>
<evidence type="ECO:0000313" key="2">
    <source>
        <dbReference type="Proteomes" id="UP000283841"/>
    </source>
</evidence>
<dbReference type="VEuPathDB" id="FungiDB:C8Q69DRAFT_80420"/>
<evidence type="ECO:0000313" key="1">
    <source>
        <dbReference type="EMBL" id="RWQ93061.1"/>
    </source>
</evidence>
<name>A0A443HMN3_BYSSP</name>
<proteinExistence type="predicted"/>
<dbReference type="STRING" id="264951.A0A443HMN3"/>
<dbReference type="RefSeq" id="XP_028482706.1">
    <property type="nucleotide sequence ID" value="XM_028634053.1"/>
</dbReference>
<organism evidence="1 2">
    <name type="scientific">Byssochlamys spectabilis</name>
    <name type="common">Paecilomyces variotii</name>
    <dbReference type="NCBI Taxonomy" id="264951"/>
    <lineage>
        <taxon>Eukaryota</taxon>
        <taxon>Fungi</taxon>
        <taxon>Dikarya</taxon>
        <taxon>Ascomycota</taxon>
        <taxon>Pezizomycotina</taxon>
        <taxon>Eurotiomycetes</taxon>
        <taxon>Eurotiomycetidae</taxon>
        <taxon>Eurotiales</taxon>
        <taxon>Thermoascaceae</taxon>
        <taxon>Paecilomyces</taxon>
    </lineage>
</organism>